<dbReference type="RefSeq" id="WP_166396109.1">
    <property type="nucleotide sequence ID" value="NZ_CP045121.1"/>
</dbReference>
<dbReference type="Proteomes" id="UP000502706">
    <property type="component" value="Chromosome"/>
</dbReference>
<dbReference type="AlphaFoldDB" id="A0A6G8PW51"/>
<dbReference type="InterPro" id="IPR058245">
    <property type="entry name" value="NreC/VraR/RcsB-like_REC"/>
</dbReference>
<keyword evidence="7" id="KW-1185">Reference proteome</keyword>
<dbReference type="InterPro" id="IPR011006">
    <property type="entry name" value="CheY-like_superfamily"/>
</dbReference>
<name>A0A6G8PW51_9ACTN</name>
<keyword evidence="2" id="KW-0238">DNA-binding</keyword>
<dbReference type="PROSITE" id="PS50110">
    <property type="entry name" value="RESPONSE_REGULATORY"/>
    <property type="match status" value="1"/>
</dbReference>
<evidence type="ECO:0000256" key="3">
    <source>
        <dbReference type="PROSITE-ProRule" id="PRU00169"/>
    </source>
</evidence>
<dbReference type="GO" id="GO:0003677">
    <property type="term" value="F:DNA binding"/>
    <property type="evidence" value="ECO:0007669"/>
    <property type="project" value="UniProtKB-KW"/>
</dbReference>
<dbReference type="InterPro" id="IPR016032">
    <property type="entry name" value="Sig_transdc_resp-reg_C-effctor"/>
</dbReference>
<sequence length="221" mass="24158">MTRMLLVEDHTALREALAVALEGEPGFTVTGQAGTLAEARPLLEDMDLAVVDLHLPDGTGIELISEIFERNPSVPILVLTSSVDREMFGRAIEAGASAVLHKSADIAEVLETIRKLRDGEQIYASKEMFELLRLGSRRRERDKIALFAASSLTARERQILEALAEGLDGKEISGRLGMSRETEHAHLVRIYAKLGVRSRVGALAFALRHGLVSIPPASRRS</sequence>
<evidence type="ECO:0000313" key="7">
    <source>
        <dbReference type="Proteomes" id="UP000502706"/>
    </source>
</evidence>
<dbReference type="PANTHER" id="PTHR43214">
    <property type="entry name" value="TWO-COMPONENT RESPONSE REGULATOR"/>
    <property type="match status" value="1"/>
</dbReference>
<dbReference type="PRINTS" id="PR00038">
    <property type="entry name" value="HTHLUXR"/>
</dbReference>
<evidence type="ECO:0000256" key="1">
    <source>
        <dbReference type="ARBA" id="ARBA00022553"/>
    </source>
</evidence>
<evidence type="ECO:0000259" key="5">
    <source>
        <dbReference type="PROSITE" id="PS50110"/>
    </source>
</evidence>
<dbReference type="Gene3D" id="3.40.50.2300">
    <property type="match status" value="1"/>
</dbReference>
<proteinExistence type="predicted"/>
<feature type="modified residue" description="4-aspartylphosphate" evidence="3">
    <location>
        <position position="52"/>
    </location>
</feature>
<dbReference type="SUPFAM" id="SSF52172">
    <property type="entry name" value="CheY-like"/>
    <property type="match status" value="1"/>
</dbReference>
<dbReference type="GO" id="GO:0006355">
    <property type="term" value="P:regulation of DNA-templated transcription"/>
    <property type="evidence" value="ECO:0007669"/>
    <property type="project" value="InterPro"/>
</dbReference>
<dbReference type="InterPro" id="IPR001789">
    <property type="entry name" value="Sig_transdc_resp-reg_receiver"/>
</dbReference>
<evidence type="ECO:0000313" key="6">
    <source>
        <dbReference type="EMBL" id="QIN78434.1"/>
    </source>
</evidence>
<dbReference type="PROSITE" id="PS50043">
    <property type="entry name" value="HTH_LUXR_2"/>
    <property type="match status" value="1"/>
</dbReference>
<dbReference type="SUPFAM" id="SSF46894">
    <property type="entry name" value="C-terminal effector domain of the bipartite response regulators"/>
    <property type="match status" value="1"/>
</dbReference>
<evidence type="ECO:0000259" key="4">
    <source>
        <dbReference type="PROSITE" id="PS50043"/>
    </source>
</evidence>
<accession>A0A6G8PW51</accession>
<feature type="domain" description="HTH luxR-type" evidence="4">
    <location>
        <begin position="145"/>
        <end position="210"/>
    </location>
</feature>
<dbReference type="GO" id="GO:0000160">
    <property type="term" value="P:phosphorelay signal transduction system"/>
    <property type="evidence" value="ECO:0007669"/>
    <property type="project" value="InterPro"/>
</dbReference>
<reference evidence="6 7" key="1">
    <citation type="submission" date="2019-10" db="EMBL/GenBank/DDBJ databases">
        <title>Rubrobacter sp nov SCSIO 52915 isolated from a deep-sea sediment in the South China Sea.</title>
        <authorList>
            <person name="Chen R.W."/>
        </authorList>
    </citation>
    <scope>NUCLEOTIDE SEQUENCE [LARGE SCALE GENOMIC DNA]</scope>
    <source>
        <strain evidence="6 7">SCSIO 52915</strain>
    </source>
</reference>
<dbReference type="SMART" id="SM00421">
    <property type="entry name" value="HTH_LUXR"/>
    <property type="match status" value="1"/>
</dbReference>
<dbReference type="InterPro" id="IPR039420">
    <property type="entry name" value="WalR-like"/>
</dbReference>
<dbReference type="Pfam" id="PF00196">
    <property type="entry name" value="GerE"/>
    <property type="match status" value="1"/>
</dbReference>
<organism evidence="6 7">
    <name type="scientific">Rubrobacter marinus</name>
    <dbReference type="NCBI Taxonomy" id="2653852"/>
    <lineage>
        <taxon>Bacteria</taxon>
        <taxon>Bacillati</taxon>
        <taxon>Actinomycetota</taxon>
        <taxon>Rubrobacteria</taxon>
        <taxon>Rubrobacterales</taxon>
        <taxon>Rubrobacteraceae</taxon>
        <taxon>Rubrobacter</taxon>
    </lineage>
</organism>
<dbReference type="InterPro" id="IPR000792">
    <property type="entry name" value="Tscrpt_reg_LuxR_C"/>
</dbReference>
<dbReference type="KEGG" id="rmar:GBA65_07740"/>
<gene>
    <name evidence="6" type="ORF">GBA65_07740</name>
</gene>
<dbReference type="EMBL" id="CP045121">
    <property type="protein sequence ID" value="QIN78434.1"/>
    <property type="molecule type" value="Genomic_DNA"/>
</dbReference>
<keyword evidence="1 3" id="KW-0597">Phosphoprotein</keyword>
<dbReference type="CDD" id="cd06170">
    <property type="entry name" value="LuxR_C_like"/>
    <property type="match status" value="1"/>
</dbReference>
<dbReference type="CDD" id="cd17535">
    <property type="entry name" value="REC_NarL-like"/>
    <property type="match status" value="1"/>
</dbReference>
<dbReference type="Pfam" id="PF00072">
    <property type="entry name" value="Response_reg"/>
    <property type="match status" value="1"/>
</dbReference>
<dbReference type="SMART" id="SM00448">
    <property type="entry name" value="REC"/>
    <property type="match status" value="1"/>
</dbReference>
<evidence type="ECO:0000256" key="2">
    <source>
        <dbReference type="ARBA" id="ARBA00023125"/>
    </source>
</evidence>
<protein>
    <submittedName>
        <fullName evidence="6">Response regulator</fullName>
    </submittedName>
</protein>
<feature type="domain" description="Response regulatory" evidence="5">
    <location>
        <begin position="3"/>
        <end position="117"/>
    </location>
</feature>